<sequence>MQLNTLHPAPGSKTKSKRLGRGIGSGKGKTCGRGHKGQRARAGGYHKVGFEGGQMPLQRRIPKSGFRSRQSLHRDEVYLSDLGRVESDVIDLAALIAAGLVRRDTKDIKIIGSGEIGRAVTIRGIAVTAGARKAIEAAKGKIEG</sequence>
<reference evidence="7 8" key="1">
    <citation type="submission" date="2019-08" db="EMBL/GenBank/DDBJ databases">
        <authorList>
            <person name="Guy L."/>
        </authorList>
    </citation>
    <scope>NUCLEOTIDE SEQUENCE [LARGE SCALE GENOMIC DNA]</scope>
    <source>
        <strain evidence="7 8">SGT-108</strain>
    </source>
</reference>
<accession>A0A5E4PFH5</accession>
<keyword evidence="2 4" id="KW-0689">Ribosomal protein</keyword>
<dbReference type="KEGG" id="asip:AQUSIP_04640"/>
<organism evidence="7 8">
    <name type="scientific">Aquicella siphonis</name>
    <dbReference type="NCBI Taxonomy" id="254247"/>
    <lineage>
        <taxon>Bacteria</taxon>
        <taxon>Pseudomonadati</taxon>
        <taxon>Pseudomonadota</taxon>
        <taxon>Gammaproteobacteria</taxon>
        <taxon>Legionellales</taxon>
        <taxon>Coxiellaceae</taxon>
        <taxon>Aquicella</taxon>
    </lineage>
</organism>
<proteinExistence type="inferred from homology"/>
<evidence type="ECO:0000313" key="8">
    <source>
        <dbReference type="Proteomes" id="UP000324194"/>
    </source>
</evidence>
<comment type="function">
    <text evidence="4">Binds to the 23S rRNA.</text>
</comment>
<evidence type="ECO:0000256" key="2">
    <source>
        <dbReference type="ARBA" id="ARBA00022980"/>
    </source>
</evidence>
<evidence type="ECO:0000256" key="4">
    <source>
        <dbReference type="HAMAP-Rule" id="MF_01341"/>
    </source>
</evidence>
<dbReference type="OrthoDB" id="9810293at2"/>
<dbReference type="InterPro" id="IPR030878">
    <property type="entry name" value="Ribosomal_uL15"/>
</dbReference>
<keyword evidence="4" id="KW-0694">RNA-binding</keyword>
<dbReference type="RefSeq" id="WP_148338240.1">
    <property type="nucleotide sequence ID" value="NZ_LR699119.1"/>
</dbReference>
<dbReference type="GO" id="GO:0006412">
    <property type="term" value="P:translation"/>
    <property type="evidence" value="ECO:0007669"/>
    <property type="project" value="UniProtKB-UniRule"/>
</dbReference>
<name>A0A5E4PFH5_9COXI</name>
<evidence type="ECO:0000256" key="5">
    <source>
        <dbReference type="SAM" id="MobiDB-lite"/>
    </source>
</evidence>
<keyword evidence="3 4" id="KW-0687">Ribonucleoprotein</keyword>
<comment type="similarity">
    <text evidence="1 4">Belongs to the universal ribosomal protein uL15 family.</text>
</comment>
<feature type="compositionally biased region" description="Basic residues" evidence="5">
    <location>
        <begin position="30"/>
        <end position="39"/>
    </location>
</feature>
<dbReference type="SUPFAM" id="SSF52080">
    <property type="entry name" value="Ribosomal proteins L15p and L18e"/>
    <property type="match status" value="1"/>
</dbReference>
<comment type="subunit">
    <text evidence="4">Part of the 50S ribosomal subunit.</text>
</comment>
<evidence type="ECO:0000256" key="1">
    <source>
        <dbReference type="ARBA" id="ARBA00007320"/>
    </source>
</evidence>
<evidence type="ECO:0000313" key="7">
    <source>
        <dbReference type="EMBL" id="VVC75177.1"/>
    </source>
</evidence>
<dbReference type="Gene3D" id="3.100.10.10">
    <property type="match status" value="1"/>
</dbReference>
<dbReference type="HAMAP" id="MF_01341">
    <property type="entry name" value="Ribosomal_uL15"/>
    <property type="match status" value="1"/>
</dbReference>
<dbReference type="PANTHER" id="PTHR12934:SF11">
    <property type="entry name" value="LARGE RIBOSOMAL SUBUNIT PROTEIN UL15M"/>
    <property type="match status" value="1"/>
</dbReference>
<dbReference type="GO" id="GO:0019843">
    <property type="term" value="F:rRNA binding"/>
    <property type="evidence" value="ECO:0007669"/>
    <property type="project" value="UniProtKB-UniRule"/>
</dbReference>
<feature type="domain" description="Large ribosomal subunit protein uL15/eL18" evidence="6">
    <location>
        <begin position="81"/>
        <end position="143"/>
    </location>
</feature>
<feature type="region of interest" description="Disordered" evidence="5">
    <location>
        <begin position="1"/>
        <end position="51"/>
    </location>
</feature>
<dbReference type="AlphaFoldDB" id="A0A5E4PFH5"/>
<dbReference type="InterPro" id="IPR005749">
    <property type="entry name" value="Ribosomal_uL15_bac-type"/>
</dbReference>
<dbReference type="InterPro" id="IPR021131">
    <property type="entry name" value="Ribosomal_uL15/eL18"/>
</dbReference>
<dbReference type="Pfam" id="PF00828">
    <property type="entry name" value="Ribosomal_L27A"/>
    <property type="match status" value="1"/>
</dbReference>
<keyword evidence="8" id="KW-1185">Reference proteome</keyword>
<evidence type="ECO:0000256" key="3">
    <source>
        <dbReference type="ARBA" id="ARBA00023274"/>
    </source>
</evidence>
<dbReference type="Proteomes" id="UP000324194">
    <property type="component" value="Chromosome 1"/>
</dbReference>
<evidence type="ECO:0000259" key="6">
    <source>
        <dbReference type="Pfam" id="PF00828"/>
    </source>
</evidence>
<dbReference type="GO" id="GO:0022625">
    <property type="term" value="C:cytosolic large ribosomal subunit"/>
    <property type="evidence" value="ECO:0007669"/>
    <property type="project" value="TreeGrafter"/>
</dbReference>
<dbReference type="GO" id="GO:0003735">
    <property type="term" value="F:structural constituent of ribosome"/>
    <property type="evidence" value="ECO:0007669"/>
    <property type="project" value="InterPro"/>
</dbReference>
<keyword evidence="4" id="KW-0699">rRNA-binding</keyword>
<gene>
    <name evidence="4 7" type="primary">rplO</name>
    <name evidence="7" type="ORF">AQUSIP_04640</name>
</gene>
<dbReference type="PANTHER" id="PTHR12934">
    <property type="entry name" value="50S RIBOSOMAL PROTEIN L15"/>
    <property type="match status" value="1"/>
</dbReference>
<protein>
    <recommendedName>
        <fullName evidence="4">Large ribosomal subunit protein uL15</fullName>
    </recommendedName>
</protein>
<dbReference type="EMBL" id="LR699119">
    <property type="protein sequence ID" value="VVC75177.1"/>
    <property type="molecule type" value="Genomic_DNA"/>
</dbReference>
<dbReference type="NCBIfam" id="TIGR01071">
    <property type="entry name" value="rplO_bact"/>
    <property type="match status" value="1"/>
</dbReference>
<dbReference type="InterPro" id="IPR036227">
    <property type="entry name" value="Ribosomal_uL15/eL18_sf"/>
</dbReference>